<evidence type="ECO:0000256" key="1">
    <source>
        <dbReference type="SAM" id="MobiDB-lite"/>
    </source>
</evidence>
<evidence type="ECO:0000313" key="3">
    <source>
        <dbReference type="EMBL" id="PRW59970.1"/>
    </source>
</evidence>
<name>A0A2P6U0Y7_CHLSO</name>
<feature type="compositionally biased region" description="Polar residues" evidence="1">
    <location>
        <begin position="167"/>
        <end position="193"/>
    </location>
</feature>
<dbReference type="AlphaFoldDB" id="A0A2P6U0Y7"/>
<evidence type="ECO:0000313" key="4">
    <source>
        <dbReference type="Proteomes" id="UP000239899"/>
    </source>
</evidence>
<dbReference type="PANTHER" id="PTHR47576:SF2">
    <property type="entry name" value="BRCT DOMAIN DNA REPAIR PROTEIN-RELATED"/>
    <property type="match status" value="1"/>
</dbReference>
<dbReference type="Proteomes" id="UP000239899">
    <property type="component" value="Unassembled WGS sequence"/>
</dbReference>
<feature type="domain" description="BRCT" evidence="2">
    <location>
        <begin position="16"/>
        <end position="103"/>
    </location>
</feature>
<dbReference type="CDD" id="cd00027">
    <property type="entry name" value="BRCT"/>
    <property type="match status" value="1"/>
</dbReference>
<dbReference type="PANTHER" id="PTHR47576">
    <property type="entry name" value="BRCT DOMAIN DNA REPAIR PROTEIN-RELATED"/>
    <property type="match status" value="1"/>
</dbReference>
<dbReference type="PROSITE" id="PS50172">
    <property type="entry name" value="BRCT"/>
    <property type="match status" value="2"/>
</dbReference>
<dbReference type="InterPro" id="IPR036420">
    <property type="entry name" value="BRCT_dom_sf"/>
</dbReference>
<feature type="region of interest" description="Disordered" evidence="1">
    <location>
        <begin position="529"/>
        <end position="551"/>
    </location>
</feature>
<dbReference type="Gene3D" id="3.40.50.10190">
    <property type="entry name" value="BRCT domain"/>
    <property type="match status" value="2"/>
</dbReference>
<evidence type="ECO:0000259" key="2">
    <source>
        <dbReference type="PROSITE" id="PS50172"/>
    </source>
</evidence>
<organism evidence="3 4">
    <name type="scientific">Chlorella sorokiniana</name>
    <name type="common">Freshwater green alga</name>
    <dbReference type="NCBI Taxonomy" id="3076"/>
    <lineage>
        <taxon>Eukaryota</taxon>
        <taxon>Viridiplantae</taxon>
        <taxon>Chlorophyta</taxon>
        <taxon>core chlorophytes</taxon>
        <taxon>Trebouxiophyceae</taxon>
        <taxon>Chlorellales</taxon>
        <taxon>Chlorellaceae</taxon>
        <taxon>Chlorella clade</taxon>
        <taxon>Chlorella</taxon>
    </lineage>
</organism>
<keyword evidence="4" id="KW-1185">Reference proteome</keyword>
<reference evidence="3 4" key="1">
    <citation type="journal article" date="2018" name="Plant J.">
        <title>Genome sequences of Chlorella sorokiniana UTEX 1602 and Micractinium conductrix SAG 241.80: implications to maltose excretion by a green alga.</title>
        <authorList>
            <person name="Arriola M.B."/>
            <person name="Velmurugan N."/>
            <person name="Zhang Y."/>
            <person name="Plunkett M.H."/>
            <person name="Hondzo H."/>
            <person name="Barney B.M."/>
        </authorList>
    </citation>
    <scope>NUCLEOTIDE SEQUENCE [LARGE SCALE GENOMIC DNA]</scope>
    <source>
        <strain evidence="4">UTEX 1602</strain>
    </source>
</reference>
<feature type="compositionally biased region" description="Low complexity" evidence="1">
    <location>
        <begin position="149"/>
        <end position="166"/>
    </location>
</feature>
<feature type="domain" description="BRCT" evidence="2">
    <location>
        <begin position="372"/>
        <end position="451"/>
    </location>
</feature>
<feature type="compositionally biased region" description="Low complexity" evidence="1">
    <location>
        <begin position="283"/>
        <end position="294"/>
    </location>
</feature>
<dbReference type="Pfam" id="PF12738">
    <property type="entry name" value="PTCB-BRCT"/>
    <property type="match status" value="1"/>
</dbReference>
<feature type="region of interest" description="Disordered" evidence="1">
    <location>
        <begin position="283"/>
        <end position="367"/>
    </location>
</feature>
<dbReference type="SUPFAM" id="SSF52113">
    <property type="entry name" value="BRCT domain"/>
    <property type="match status" value="2"/>
</dbReference>
<gene>
    <name evidence="3" type="ORF">C2E21_1843</name>
</gene>
<dbReference type="OrthoDB" id="251770at2759"/>
<proteinExistence type="predicted"/>
<accession>A0A2P6U0Y7</accession>
<dbReference type="InterPro" id="IPR059215">
    <property type="entry name" value="BRCT2_TopBP1-like"/>
</dbReference>
<dbReference type="SMART" id="SM00292">
    <property type="entry name" value="BRCT"/>
    <property type="match status" value="2"/>
</dbReference>
<feature type="region of interest" description="Disordered" evidence="1">
    <location>
        <begin position="99"/>
        <end position="197"/>
    </location>
</feature>
<protein>
    <submittedName>
        <fullName evidence="3">BRCT domain DNA repair</fullName>
    </submittedName>
</protein>
<dbReference type="EMBL" id="LHPG02000003">
    <property type="protein sequence ID" value="PRW59970.1"/>
    <property type="molecule type" value="Genomic_DNA"/>
</dbReference>
<feature type="compositionally biased region" description="Polar residues" evidence="1">
    <location>
        <begin position="135"/>
        <end position="144"/>
    </location>
</feature>
<sequence>MEGPQPQREPPWAAEIVLSLTGVPKAERATIQELVERSGGRYSPNLSRRCTHLAVPGGVSERSEKLHSALRNRHKWGLHIVDLRWVLESAQAGQRLDEEGFPVHPLPQEQAAPAASARRPVDSWAVGGGGVSEQAADTYQQPQRPGSLPPATVAAAAARAARPANPLRNSVNSRPLSTFTAGQPAPSLQTQAPSAGRSVRWQVSEGSPMQWGACSGAAAAAAAAHAAAAAVLPGQVEQRRLVQQEAEEEMDFSKLPMTQAGFIPAADLLQQLRASTAGLLPAEAAPQPAQRQPQRPLPAEPQPQAQAQQRYGSPASWQPQPMEQPPLPSSAGSPPVLRSAAGTPEAPAQADAVSPAGSGSRKPDAASSQVAESCRVFGGMLAIVDPSLPPEEQQRVAAALEQGGGRVAAGGSLARGMTHVVCQPDQALKWLSMGVGIVSPAWVLQSLRTGKQQRCLMVSADASRHLPAASTATDGSTQQAAGSEAGSGGGSSGSSMRTAGQQLSGDLLASKEARQQALLQLAGQGAAAAGGTRASTPGAAGPAMPGGHRPAATPAELLVGVLWSVLESPHTARLEARCKARSAQEEEEVVIIPDSEDEEEEQARLCCISASQAVVADVLCEATEGADHPGDGSAGAEPAAAAAAAWQQDVVLHGPASVTLLLPRDARGELGSDTRCFIVPAGRQGARELTAAQLLGLVHSYYAEQLPPGEQLSLLQAYPAAEGAAAVLRPAFLELAALPRGDLLGPRCAFEGLRKATRDPAGAVYEVLLGS</sequence>
<dbReference type="InterPro" id="IPR001357">
    <property type="entry name" value="BRCT_dom"/>
</dbReference>
<comment type="caution">
    <text evidence="3">The sequence shown here is derived from an EMBL/GenBank/DDBJ whole genome shotgun (WGS) entry which is preliminary data.</text>
</comment>
<feature type="region of interest" description="Disordered" evidence="1">
    <location>
        <begin position="467"/>
        <end position="499"/>
    </location>
</feature>
<feature type="compositionally biased region" description="Low complexity" evidence="1">
    <location>
        <begin position="475"/>
        <end position="484"/>
    </location>
</feature>
<dbReference type="CDD" id="cd17731">
    <property type="entry name" value="BRCT_TopBP1_rpt2_like"/>
    <property type="match status" value="1"/>
</dbReference>